<reference evidence="1" key="2">
    <citation type="journal article" date="2022" name="New Phytol.">
        <title>Evolutionary transition to the ectomycorrhizal habit in the genomes of a hyperdiverse lineage of mushroom-forming fungi.</title>
        <authorList>
            <person name="Looney B."/>
            <person name="Miyauchi S."/>
            <person name="Morin E."/>
            <person name="Drula E."/>
            <person name="Courty P.E."/>
            <person name="Kohler A."/>
            <person name="Kuo A."/>
            <person name="LaButti K."/>
            <person name="Pangilinan J."/>
            <person name="Lipzen A."/>
            <person name="Riley R."/>
            <person name="Andreopoulos W."/>
            <person name="He G."/>
            <person name="Johnson J."/>
            <person name="Nolan M."/>
            <person name="Tritt A."/>
            <person name="Barry K.W."/>
            <person name="Grigoriev I.V."/>
            <person name="Nagy L.G."/>
            <person name="Hibbett D."/>
            <person name="Henrissat B."/>
            <person name="Matheny P.B."/>
            <person name="Labbe J."/>
            <person name="Martin F.M."/>
        </authorList>
    </citation>
    <scope>NUCLEOTIDE SEQUENCE</scope>
    <source>
        <strain evidence="1">HHB10654</strain>
    </source>
</reference>
<name>A0ACB8T730_9AGAM</name>
<comment type="caution">
    <text evidence="1">The sequence shown here is derived from an EMBL/GenBank/DDBJ whole genome shotgun (WGS) entry which is preliminary data.</text>
</comment>
<evidence type="ECO:0000313" key="1">
    <source>
        <dbReference type="EMBL" id="KAI0064565.1"/>
    </source>
</evidence>
<keyword evidence="2" id="KW-1185">Reference proteome</keyword>
<organism evidence="1 2">
    <name type="scientific">Artomyces pyxidatus</name>
    <dbReference type="NCBI Taxonomy" id="48021"/>
    <lineage>
        <taxon>Eukaryota</taxon>
        <taxon>Fungi</taxon>
        <taxon>Dikarya</taxon>
        <taxon>Basidiomycota</taxon>
        <taxon>Agaricomycotina</taxon>
        <taxon>Agaricomycetes</taxon>
        <taxon>Russulales</taxon>
        <taxon>Auriscalpiaceae</taxon>
        <taxon>Artomyces</taxon>
    </lineage>
</organism>
<proteinExistence type="predicted"/>
<dbReference type="Proteomes" id="UP000814140">
    <property type="component" value="Unassembled WGS sequence"/>
</dbReference>
<evidence type="ECO:0000313" key="2">
    <source>
        <dbReference type="Proteomes" id="UP000814140"/>
    </source>
</evidence>
<reference evidence="1" key="1">
    <citation type="submission" date="2021-03" db="EMBL/GenBank/DDBJ databases">
        <authorList>
            <consortium name="DOE Joint Genome Institute"/>
            <person name="Ahrendt S."/>
            <person name="Looney B.P."/>
            <person name="Miyauchi S."/>
            <person name="Morin E."/>
            <person name="Drula E."/>
            <person name="Courty P.E."/>
            <person name="Chicoki N."/>
            <person name="Fauchery L."/>
            <person name="Kohler A."/>
            <person name="Kuo A."/>
            <person name="Labutti K."/>
            <person name="Pangilinan J."/>
            <person name="Lipzen A."/>
            <person name="Riley R."/>
            <person name="Andreopoulos W."/>
            <person name="He G."/>
            <person name="Johnson J."/>
            <person name="Barry K.W."/>
            <person name="Grigoriev I.V."/>
            <person name="Nagy L."/>
            <person name="Hibbett D."/>
            <person name="Henrissat B."/>
            <person name="Matheny P.B."/>
            <person name="Labbe J."/>
            <person name="Martin F."/>
        </authorList>
    </citation>
    <scope>NUCLEOTIDE SEQUENCE</scope>
    <source>
        <strain evidence="1">HHB10654</strain>
    </source>
</reference>
<sequence>MAQRDFVTSADWTLESLLAMGPRFRPVSRIAISDPDLDTYLLDYERTDIPMVIEGLEKHPKWPSEMFDIQWFLQHGPQDLQARNVYDRTDVPISLSDFIAKSRSAGPRASPDEYERLYAKDVECPSRWESWLGEGAVIPPLLCPEGPADIMKHLPQPERVENLMCYLGIGDTFTPCHKDLCASSGHNLMCYTEGSASAFWFMTDGAAAPAAAAYFQSLDQELDWENHTISLDELANAPFEVYITEQKVGDFVLVPPRSCHQVVNHGGLTVKMSWSRMTLRGVGVALHHELPIYRRVCRPETYRIKSTIHHTLLHHTAQLENASMSEDTASEDMNSSEVDPLRIALELERLLELFQEIMVDEYHPRPDSLRRIVTTFNHEAHTSGRYEAYTCDFCGSDIFLSFFLCQSCAPPSPLDSMSPGPADGIHICPGCYSEGRTCRCRSMTPVQSWPVEVLVDDYNRAVRALRALGAEEWEELLGLGELHSEEYIGLFEAADAVRRMCTNAKPGDSRCHAIKHGHTKPAAESLNCKRCHHSRCFVHLAGIGIHSSQAVVAHQKSTDHRYWHNLHRSLRDSFVRNKPNILAAEMSGDGFSNLMGHRLAIAATTFPHCQPVDILNTRHGWYDQALPNLSIPSLSIRIPPTHIRPSDDSMDVSPKSPDWNWQSNDLSPDDEEGLSPLSSIDATSDNVTVVQDAQPSLPPPRKGR</sequence>
<protein>
    <submittedName>
        <fullName evidence="1">Uncharacterized protein</fullName>
    </submittedName>
</protein>
<accession>A0ACB8T730</accession>
<gene>
    <name evidence="1" type="ORF">BV25DRAFT_1881865</name>
</gene>
<dbReference type="EMBL" id="MU277198">
    <property type="protein sequence ID" value="KAI0064565.1"/>
    <property type="molecule type" value="Genomic_DNA"/>
</dbReference>